<evidence type="ECO:0000313" key="2">
    <source>
        <dbReference type="Proteomes" id="UP001060085"/>
    </source>
</evidence>
<gene>
    <name evidence="1" type="ORF">M9H77_19129</name>
</gene>
<accession>A0ACC0B9F8</accession>
<proteinExistence type="predicted"/>
<dbReference type="Proteomes" id="UP001060085">
    <property type="component" value="Linkage Group LG04"/>
</dbReference>
<name>A0ACC0B9F8_CATRO</name>
<reference evidence="2" key="1">
    <citation type="journal article" date="2023" name="Nat. Plants">
        <title>Single-cell RNA sequencing provides a high-resolution roadmap for understanding the multicellular compartmentation of specialized metabolism.</title>
        <authorList>
            <person name="Sun S."/>
            <person name="Shen X."/>
            <person name="Li Y."/>
            <person name="Li Y."/>
            <person name="Wang S."/>
            <person name="Li R."/>
            <person name="Zhang H."/>
            <person name="Shen G."/>
            <person name="Guo B."/>
            <person name="Wei J."/>
            <person name="Xu J."/>
            <person name="St-Pierre B."/>
            <person name="Chen S."/>
            <person name="Sun C."/>
        </authorList>
    </citation>
    <scope>NUCLEOTIDE SEQUENCE [LARGE SCALE GENOMIC DNA]</scope>
</reference>
<keyword evidence="2" id="KW-1185">Reference proteome</keyword>
<sequence length="107" mass="12518">MLLHARSFPFICFIYFSISSRTCPYPFAAYDNCDNFSATYRVKHDKWPIAMQHEIDALEQNATWTLTIPPPRKKFLCYKWVYQIKLKSDGTVECLGLTRDTPKVCTI</sequence>
<protein>
    <submittedName>
        <fullName evidence="1">Uncharacterized protein</fullName>
    </submittedName>
</protein>
<organism evidence="1 2">
    <name type="scientific">Catharanthus roseus</name>
    <name type="common">Madagascar periwinkle</name>
    <name type="synonym">Vinca rosea</name>
    <dbReference type="NCBI Taxonomy" id="4058"/>
    <lineage>
        <taxon>Eukaryota</taxon>
        <taxon>Viridiplantae</taxon>
        <taxon>Streptophyta</taxon>
        <taxon>Embryophyta</taxon>
        <taxon>Tracheophyta</taxon>
        <taxon>Spermatophyta</taxon>
        <taxon>Magnoliopsida</taxon>
        <taxon>eudicotyledons</taxon>
        <taxon>Gunneridae</taxon>
        <taxon>Pentapetalae</taxon>
        <taxon>asterids</taxon>
        <taxon>lamiids</taxon>
        <taxon>Gentianales</taxon>
        <taxon>Apocynaceae</taxon>
        <taxon>Rauvolfioideae</taxon>
        <taxon>Vinceae</taxon>
        <taxon>Catharanthinae</taxon>
        <taxon>Catharanthus</taxon>
    </lineage>
</organism>
<evidence type="ECO:0000313" key="1">
    <source>
        <dbReference type="EMBL" id="KAI5669276.1"/>
    </source>
</evidence>
<comment type="caution">
    <text evidence="1">The sequence shown here is derived from an EMBL/GenBank/DDBJ whole genome shotgun (WGS) entry which is preliminary data.</text>
</comment>
<dbReference type="EMBL" id="CM044704">
    <property type="protein sequence ID" value="KAI5669276.1"/>
    <property type="molecule type" value="Genomic_DNA"/>
</dbReference>